<dbReference type="Proteomes" id="UP000614200">
    <property type="component" value="Unassembled WGS sequence"/>
</dbReference>
<evidence type="ECO:0000256" key="3">
    <source>
        <dbReference type="ARBA" id="ARBA00022679"/>
    </source>
</evidence>
<dbReference type="InterPro" id="IPR002736">
    <property type="entry name" value="CitG"/>
</dbReference>
<comment type="catalytic activity">
    <reaction evidence="1">
        <text>3'-dephospho-CoA + ATP = 2'-(5''-triphospho-alpha-D-ribosyl)-3'-dephospho-CoA + adenine</text>
        <dbReference type="Rhea" id="RHEA:15117"/>
        <dbReference type="ChEBI" id="CHEBI:16708"/>
        <dbReference type="ChEBI" id="CHEBI:30616"/>
        <dbReference type="ChEBI" id="CHEBI:57328"/>
        <dbReference type="ChEBI" id="CHEBI:61378"/>
        <dbReference type="EC" id="2.4.2.52"/>
    </reaction>
</comment>
<accession>A0ABR9ZXU6</accession>
<dbReference type="Gene3D" id="1.10.4200.10">
    <property type="entry name" value="Triphosphoribosyl-dephospho-CoA protein"/>
    <property type="match status" value="1"/>
</dbReference>
<dbReference type="PANTHER" id="PTHR30201:SF2">
    <property type="entry name" value="2-(5''-TRIPHOSPHORIBOSYL)-3'-DEPHOSPHOCOENZYME-A SYNTHASE"/>
    <property type="match status" value="1"/>
</dbReference>
<keyword evidence="3" id="KW-0808">Transferase</keyword>
<evidence type="ECO:0000256" key="5">
    <source>
        <dbReference type="ARBA" id="ARBA00022840"/>
    </source>
</evidence>
<comment type="caution">
    <text evidence="6">The sequence shown here is derived from an EMBL/GenBank/DDBJ whole genome shotgun (WGS) entry which is preliminary data.</text>
</comment>
<sequence>MHKTHDNIPIIISELAVKALLYEVSATPKPGLVDRANNGAHRDMDFYTFIDSSVGLGQYFSEIVHLILDKYEDRSDPEIYLAPNAFFSDLQALGIEAERKMFKVTNHVNTHKGAIYALGLITCAVSEWLCIHKERPQSPDIFIKEITDRVGVYIQPVLTEQFSKVKEAHTYGEAQYRTLGLTGARGEAASGYMNARKWGLPVIEEALNKGVSLNDALIQALLVLMCHLEDSNVIGRHDYKTLELSQAKAKSVIDAGGVYTASGRHAIQQYDLWCIENYISHGGCADLLAVSLYLKLLSDKFYDKN</sequence>
<evidence type="ECO:0000313" key="6">
    <source>
        <dbReference type="EMBL" id="MBF4695291.1"/>
    </source>
</evidence>
<proteinExistence type="predicted"/>
<protein>
    <recommendedName>
        <fullName evidence="2">triphosphoribosyl-dephospho-CoA synthase</fullName>
        <ecNumber evidence="2">2.4.2.52</ecNumber>
    </recommendedName>
</protein>
<dbReference type="PANTHER" id="PTHR30201">
    <property type="entry name" value="TRIPHOSPHORIBOSYL-DEPHOSPHO-COA SYNTHASE"/>
    <property type="match status" value="1"/>
</dbReference>
<evidence type="ECO:0000256" key="1">
    <source>
        <dbReference type="ARBA" id="ARBA00001210"/>
    </source>
</evidence>
<organism evidence="6 7">
    <name type="scientific">Fusibacter ferrireducens</name>
    <dbReference type="NCBI Taxonomy" id="2785058"/>
    <lineage>
        <taxon>Bacteria</taxon>
        <taxon>Bacillati</taxon>
        <taxon>Bacillota</taxon>
        <taxon>Clostridia</taxon>
        <taxon>Eubacteriales</taxon>
        <taxon>Eubacteriales Family XII. Incertae Sedis</taxon>
        <taxon>Fusibacter</taxon>
    </lineage>
</organism>
<name>A0ABR9ZXU6_9FIRM</name>
<dbReference type="EC" id="2.4.2.52" evidence="2"/>
<dbReference type="Pfam" id="PF01874">
    <property type="entry name" value="CitG"/>
    <property type="match status" value="1"/>
</dbReference>
<evidence type="ECO:0000256" key="4">
    <source>
        <dbReference type="ARBA" id="ARBA00022741"/>
    </source>
</evidence>
<keyword evidence="7" id="KW-1185">Reference proteome</keyword>
<keyword evidence="4" id="KW-0547">Nucleotide-binding</keyword>
<evidence type="ECO:0000313" key="7">
    <source>
        <dbReference type="Proteomes" id="UP000614200"/>
    </source>
</evidence>
<dbReference type="EMBL" id="JADKNH010000014">
    <property type="protein sequence ID" value="MBF4695291.1"/>
    <property type="molecule type" value="Genomic_DNA"/>
</dbReference>
<reference evidence="6 7" key="1">
    <citation type="submission" date="2020-11" db="EMBL/GenBank/DDBJ databases">
        <title>Fusibacter basophilias sp. nov.</title>
        <authorList>
            <person name="Qiu D."/>
        </authorList>
    </citation>
    <scope>NUCLEOTIDE SEQUENCE [LARGE SCALE GENOMIC DNA]</scope>
    <source>
        <strain evidence="6 7">Q10-2</strain>
    </source>
</reference>
<keyword evidence="5" id="KW-0067">ATP-binding</keyword>
<dbReference type="RefSeq" id="WP_194703528.1">
    <property type="nucleotide sequence ID" value="NZ_JADKNH010000014.1"/>
</dbReference>
<gene>
    <name evidence="6" type="ORF">ISU02_19535</name>
</gene>
<evidence type="ECO:0000256" key="2">
    <source>
        <dbReference type="ARBA" id="ARBA00012074"/>
    </source>
</evidence>